<dbReference type="InterPro" id="IPR011701">
    <property type="entry name" value="MFS"/>
</dbReference>
<proteinExistence type="inferred from homology"/>
<dbReference type="GO" id="GO:0012505">
    <property type="term" value="C:endomembrane system"/>
    <property type="evidence" value="ECO:0007669"/>
    <property type="project" value="UniProtKB-SubCell"/>
</dbReference>
<dbReference type="Gene3D" id="1.20.1720.10">
    <property type="entry name" value="Multidrug resistance protein D"/>
    <property type="match status" value="1"/>
</dbReference>
<dbReference type="PANTHER" id="PTHR23501:SF191">
    <property type="entry name" value="VACUOLAR BASIC AMINO ACID TRANSPORTER 4"/>
    <property type="match status" value="1"/>
</dbReference>
<dbReference type="GO" id="GO:0022857">
    <property type="term" value="F:transmembrane transporter activity"/>
    <property type="evidence" value="ECO:0007669"/>
    <property type="project" value="InterPro"/>
</dbReference>
<keyword evidence="6 8" id="KW-0472">Membrane</keyword>
<feature type="transmembrane region" description="Helical" evidence="8">
    <location>
        <begin position="321"/>
        <end position="338"/>
    </location>
</feature>
<dbReference type="PRINTS" id="PR01036">
    <property type="entry name" value="TCRTETB"/>
</dbReference>
<keyword evidence="11" id="KW-1185">Reference proteome</keyword>
<feature type="transmembrane region" description="Helical" evidence="8">
    <location>
        <begin position="164"/>
        <end position="183"/>
    </location>
</feature>
<dbReference type="Pfam" id="PF07690">
    <property type="entry name" value="MFS_1"/>
    <property type="match status" value="1"/>
</dbReference>
<evidence type="ECO:0000256" key="8">
    <source>
        <dbReference type="SAM" id="Phobius"/>
    </source>
</evidence>
<evidence type="ECO:0000256" key="1">
    <source>
        <dbReference type="ARBA" id="ARBA00004127"/>
    </source>
</evidence>
<dbReference type="PROSITE" id="PS50850">
    <property type="entry name" value="MFS"/>
    <property type="match status" value="1"/>
</dbReference>
<feature type="transmembrane region" description="Helical" evidence="8">
    <location>
        <begin position="398"/>
        <end position="417"/>
    </location>
</feature>
<evidence type="ECO:0000256" key="3">
    <source>
        <dbReference type="ARBA" id="ARBA00022448"/>
    </source>
</evidence>
<feature type="transmembrane region" description="Helical" evidence="8">
    <location>
        <begin position="222"/>
        <end position="244"/>
    </location>
</feature>
<organism evidence="10 11">
    <name type="scientific">Entomortierella parvispora</name>
    <dbReference type="NCBI Taxonomy" id="205924"/>
    <lineage>
        <taxon>Eukaryota</taxon>
        <taxon>Fungi</taxon>
        <taxon>Fungi incertae sedis</taxon>
        <taxon>Mucoromycota</taxon>
        <taxon>Mortierellomycotina</taxon>
        <taxon>Mortierellomycetes</taxon>
        <taxon>Mortierellales</taxon>
        <taxon>Mortierellaceae</taxon>
        <taxon>Entomortierella</taxon>
    </lineage>
</organism>
<dbReference type="Proteomes" id="UP000827284">
    <property type="component" value="Unassembled WGS sequence"/>
</dbReference>
<reference evidence="10" key="1">
    <citation type="submission" date="2021-11" db="EMBL/GenBank/DDBJ databases">
        <authorList>
            <person name="Herlambang A."/>
            <person name="Guo Y."/>
            <person name="Takashima Y."/>
            <person name="Nishizawa T."/>
        </authorList>
    </citation>
    <scope>NUCLEOTIDE SEQUENCE</scope>
    <source>
        <strain evidence="10">E1425</strain>
    </source>
</reference>
<feature type="domain" description="Major facilitator superfamily (MFS) profile" evidence="9">
    <location>
        <begin position="99"/>
        <end position="584"/>
    </location>
</feature>
<dbReference type="InterPro" id="IPR020846">
    <property type="entry name" value="MFS_dom"/>
</dbReference>
<feature type="transmembrane region" description="Helical" evidence="8">
    <location>
        <begin position="560"/>
        <end position="579"/>
    </location>
</feature>
<feature type="transmembrane region" description="Helical" evidence="8">
    <location>
        <begin position="424"/>
        <end position="443"/>
    </location>
</feature>
<accession>A0A9P3HFN5</accession>
<sequence length="616" mass="66496">MSSSTRISSVHSDEVVVVVESEQTALDSFEKSPIGDKLDQTRIDERPSRSEEYGQKEEIITDSDIDSSAKESLPQEKGQAPAKQASGAGTLPFREVMVVFAGLLLGTFLSSLDQTIVNVCTTKIASQFNSLTEIPWIGSAYFLTLTACQPLYGKGSDIFGRKTTFLFAIVVFLLGSALCGAAQNMTWIIIARAISGAGAAGIMSGAMIILTDLVSLRDRGKYQGITGAVLGLASVIGPLLGGALTDHATWRWAFFINLPLGAFTIFTVVKVLHLPHNGGSFKAKLARVDFAGSFTLIVGLILILLPLNWGGSTYPWSSARIIVLLCAGIAVLLLFCFIELKVAVEPIIPFRLFKNRTCVSVFGTNVFLGMSFFAFMFYMPLYFQIVRQESATASGLEMLPMIVGLLIATTSTGFMSSKWGRYRPFIWIGLALGTVGMGLMLLLTEESSRGKIIGFLFITGFGLGCSTQMVMLAIQSSVEPKDIAVAMANSAFSRTIGSVLGVAICGTVFNNAVKNHLGPIILDNPQYGIASVITDPYNVKAFAPELQRAILHAYMLSLRAAFRVCCPLMGVAFLISLCIQHHTLRRTRGGGPPPKPEGQQQEPKPIEERPKGEQQV</sequence>
<name>A0A9P3HFN5_9FUNG</name>
<evidence type="ECO:0000256" key="7">
    <source>
        <dbReference type="SAM" id="MobiDB-lite"/>
    </source>
</evidence>
<feature type="compositionally biased region" description="Basic and acidic residues" evidence="7">
    <location>
        <begin position="604"/>
        <end position="616"/>
    </location>
</feature>
<dbReference type="OrthoDB" id="10021397at2759"/>
<dbReference type="PANTHER" id="PTHR23501">
    <property type="entry name" value="MAJOR FACILITATOR SUPERFAMILY"/>
    <property type="match status" value="1"/>
</dbReference>
<feature type="transmembrane region" description="Helical" evidence="8">
    <location>
        <begin position="455"/>
        <end position="474"/>
    </location>
</feature>
<comment type="subcellular location">
    <subcellularLocation>
        <location evidence="1">Endomembrane system</location>
        <topology evidence="1">Multi-pass membrane protein</topology>
    </subcellularLocation>
</comment>
<feature type="region of interest" description="Disordered" evidence="7">
    <location>
        <begin position="586"/>
        <end position="616"/>
    </location>
</feature>
<evidence type="ECO:0000256" key="2">
    <source>
        <dbReference type="ARBA" id="ARBA00008335"/>
    </source>
</evidence>
<keyword evidence="4 8" id="KW-0812">Transmembrane</keyword>
<feature type="region of interest" description="Disordered" evidence="7">
    <location>
        <begin position="28"/>
        <end position="86"/>
    </location>
</feature>
<comment type="similarity">
    <text evidence="2">Belongs to the major facilitator superfamily.</text>
</comment>
<dbReference type="FunFam" id="1.20.1720.10:FF:000013">
    <property type="entry name" value="Related to multidrug resistance proteins"/>
    <property type="match status" value="1"/>
</dbReference>
<feature type="compositionally biased region" description="Basic and acidic residues" evidence="7">
    <location>
        <begin position="28"/>
        <end position="59"/>
    </location>
</feature>
<feature type="transmembrane region" description="Helical" evidence="8">
    <location>
        <begin position="250"/>
        <end position="269"/>
    </location>
</feature>
<dbReference type="AlphaFoldDB" id="A0A9P3HFN5"/>
<evidence type="ECO:0000256" key="5">
    <source>
        <dbReference type="ARBA" id="ARBA00022989"/>
    </source>
</evidence>
<feature type="transmembrane region" description="Helical" evidence="8">
    <location>
        <begin position="359"/>
        <end position="378"/>
    </location>
</feature>
<feature type="transmembrane region" description="Helical" evidence="8">
    <location>
        <begin position="189"/>
        <end position="210"/>
    </location>
</feature>
<evidence type="ECO:0000256" key="4">
    <source>
        <dbReference type="ARBA" id="ARBA00022692"/>
    </source>
</evidence>
<feature type="transmembrane region" description="Helical" evidence="8">
    <location>
        <begin position="290"/>
        <end position="309"/>
    </location>
</feature>
<evidence type="ECO:0000259" key="9">
    <source>
        <dbReference type="PROSITE" id="PS50850"/>
    </source>
</evidence>
<reference evidence="10" key="2">
    <citation type="journal article" date="2022" name="Microbiol. Resour. Announc.">
        <title>Whole-Genome Sequence of Entomortierella parvispora E1425, a Mucoromycotan Fungus Associated with Burkholderiaceae-Related Endosymbiotic Bacteria.</title>
        <authorList>
            <person name="Herlambang A."/>
            <person name="Guo Y."/>
            <person name="Takashima Y."/>
            <person name="Narisawa K."/>
            <person name="Ohta H."/>
            <person name="Nishizawa T."/>
        </authorList>
    </citation>
    <scope>NUCLEOTIDE SEQUENCE</scope>
    <source>
        <strain evidence="10">E1425</strain>
    </source>
</reference>
<evidence type="ECO:0000256" key="6">
    <source>
        <dbReference type="ARBA" id="ARBA00023136"/>
    </source>
</evidence>
<dbReference type="InterPro" id="IPR036259">
    <property type="entry name" value="MFS_trans_sf"/>
</dbReference>
<gene>
    <name evidence="10" type="ORF">EMPS_08258</name>
</gene>
<dbReference type="Gene3D" id="1.20.1250.20">
    <property type="entry name" value="MFS general substrate transporter like domains"/>
    <property type="match status" value="1"/>
</dbReference>
<comment type="caution">
    <text evidence="10">The sequence shown here is derived from an EMBL/GenBank/DDBJ whole genome shotgun (WGS) entry which is preliminary data.</text>
</comment>
<evidence type="ECO:0000313" key="11">
    <source>
        <dbReference type="Proteomes" id="UP000827284"/>
    </source>
</evidence>
<dbReference type="SUPFAM" id="SSF103473">
    <property type="entry name" value="MFS general substrate transporter"/>
    <property type="match status" value="2"/>
</dbReference>
<keyword evidence="3" id="KW-0813">Transport</keyword>
<keyword evidence="5 8" id="KW-1133">Transmembrane helix</keyword>
<evidence type="ECO:0000313" key="10">
    <source>
        <dbReference type="EMBL" id="GJJ75900.1"/>
    </source>
</evidence>
<protein>
    <recommendedName>
        <fullName evidence="9">Major facilitator superfamily (MFS) profile domain-containing protein</fullName>
    </recommendedName>
</protein>
<dbReference type="CDD" id="cd17502">
    <property type="entry name" value="MFS_Azr1_MDR_like"/>
    <property type="match status" value="1"/>
</dbReference>
<dbReference type="EMBL" id="BQFW01000011">
    <property type="protein sequence ID" value="GJJ75900.1"/>
    <property type="molecule type" value="Genomic_DNA"/>
</dbReference>
<dbReference type="GO" id="GO:0005886">
    <property type="term" value="C:plasma membrane"/>
    <property type="evidence" value="ECO:0007669"/>
    <property type="project" value="TreeGrafter"/>
</dbReference>